<evidence type="ECO:0000256" key="1">
    <source>
        <dbReference type="SAM" id="MobiDB-lite"/>
    </source>
</evidence>
<dbReference type="Proteomes" id="UP001498935">
    <property type="component" value="Unassembled WGS sequence"/>
</dbReference>
<comment type="caution">
    <text evidence="2">The sequence shown here is derived from an EMBL/GenBank/DDBJ whole genome shotgun (WGS) entry which is preliminary data.</text>
</comment>
<feature type="region of interest" description="Disordered" evidence="1">
    <location>
        <begin position="91"/>
        <end position="110"/>
    </location>
</feature>
<name>A0ABP9U5A4_9MICO</name>
<proteinExistence type="predicted"/>
<feature type="region of interest" description="Disordered" evidence="1">
    <location>
        <begin position="1"/>
        <end position="23"/>
    </location>
</feature>
<reference evidence="2 3" key="1">
    <citation type="submission" date="2024-02" db="EMBL/GenBank/DDBJ databases">
        <title>Characterization of antibiotic resistant novel bacterial strains and their environmental applications.</title>
        <authorList>
            <person name="Manzoor S."/>
            <person name="Abbas S."/>
            <person name="Arshad M."/>
            <person name="Li W.J."/>
            <person name="Ahmed I."/>
        </authorList>
    </citation>
    <scope>NUCLEOTIDE SEQUENCE [LARGE SCALE GENOMIC DNA]</scope>
    <source>
        <strain evidence="2 3">KACC 15558</strain>
    </source>
</reference>
<evidence type="ECO:0000313" key="2">
    <source>
        <dbReference type="EMBL" id="GAA5342161.1"/>
    </source>
</evidence>
<organism evidence="2 3">
    <name type="scientific">Brevibacterium ammoniilyticum</name>
    <dbReference type="NCBI Taxonomy" id="1046555"/>
    <lineage>
        <taxon>Bacteria</taxon>
        <taxon>Bacillati</taxon>
        <taxon>Actinomycetota</taxon>
        <taxon>Actinomycetes</taxon>
        <taxon>Micrococcales</taxon>
        <taxon>Brevibacteriaceae</taxon>
        <taxon>Brevibacterium</taxon>
    </lineage>
</organism>
<keyword evidence="3" id="KW-1185">Reference proteome</keyword>
<evidence type="ECO:0000313" key="3">
    <source>
        <dbReference type="Proteomes" id="UP001498935"/>
    </source>
</evidence>
<protein>
    <submittedName>
        <fullName evidence="2">Uncharacterized protein</fullName>
    </submittedName>
</protein>
<gene>
    <name evidence="2" type="ORF">KACC15558_32020</name>
</gene>
<dbReference type="EMBL" id="BAABNP010000019">
    <property type="protein sequence ID" value="GAA5342161.1"/>
    <property type="molecule type" value="Genomic_DNA"/>
</dbReference>
<sequence>MAVDPALSELARPIEDGQPWPRPACPKCQTGYIGFSAPTEDEGHDSASARNHPAFEPEWISGTFVVRGQCENPECRQAVHGTATIAWTTPTGRTAMISSTKASPIPRTTL</sequence>
<accession>A0ABP9U5A4</accession>